<name>A0ABN9H655_9NEOB</name>
<sequence>MNKSLTQNKERSISIVYKTVDFCEGTFPSLRKGMWLLPCEISDVWKD</sequence>
<dbReference type="EMBL" id="CATNWA010019994">
    <property type="protein sequence ID" value="CAI9616162.1"/>
    <property type="molecule type" value="Genomic_DNA"/>
</dbReference>
<gene>
    <name evidence="1" type="ORF">SPARVUS_LOCUS15333534</name>
</gene>
<dbReference type="Proteomes" id="UP001162483">
    <property type="component" value="Unassembled WGS sequence"/>
</dbReference>
<evidence type="ECO:0000313" key="2">
    <source>
        <dbReference type="Proteomes" id="UP001162483"/>
    </source>
</evidence>
<keyword evidence="2" id="KW-1185">Reference proteome</keyword>
<proteinExistence type="predicted"/>
<evidence type="ECO:0000313" key="1">
    <source>
        <dbReference type="EMBL" id="CAI9616162.1"/>
    </source>
</evidence>
<reference evidence="1" key="1">
    <citation type="submission" date="2023-05" db="EMBL/GenBank/DDBJ databases">
        <authorList>
            <person name="Stuckert A."/>
        </authorList>
    </citation>
    <scope>NUCLEOTIDE SEQUENCE</scope>
</reference>
<accession>A0ABN9H655</accession>
<organism evidence="1 2">
    <name type="scientific">Staurois parvus</name>
    <dbReference type="NCBI Taxonomy" id="386267"/>
    <lineage>
        <taxon>Eukaryota</taxon>
        <taxon>Metazoa</taxon>
        <taxon>Chordata</taxon>
        <taxon>Craniata</taxon>
        <taxon>Vertebrata</taxon>
        <taxon>Euteleostomi</taxon>
        <taxon>Amphibia</taxon>
        <taxon>Batrachia</taxon>
        <taxon>Anura</taxon>
        <taxon>Neobatrachia</taxon>
        <taxon>Ranoidea</taxon>
        <taxon>Ranidae</taxon>
        <taxon>Staurois</taxon>
    </lineage>
</organism>
<comment type="caution">
    <text evidence="1">The sequence shown here is derived from an EMBL/GenBank/DDBJ whole genome shotgun (WGS) entry which is preliminary data.</text>
</comment>
<protein>
    <submittedName>
        <fullName evidence="1">Uncharacterized protein</fullName>
    </submittedName>
</protein>